<sequence>MDPSCLSFLRCFLCCQDEIDDSYYVDVDLGDTRTSLSHTIRNLFRKTSSHSDYTIVVSHSPSPASVPRNNTANHRSSHIQSQRSLQNDNEARQVLRAELLSALLRRSQTQIPSPSRPPQPASSPQTRTSSSKLPQSSFVSSSPTPPKPVKPSTLYKTPESLMDSPSSSRSDSPSQKQRPILKPVLTMVSHQQGKSFPTDTLPLYLIPDNVKELIKKDIVPDVLKKPVSPSTYKDFFSILLYAEEYYYEKWSKYKLVNVTLELHKAAGYKKLDKRKGVEQNEEKDDTIFVAFKIDDIRERRPFLLSRDLAYARPSGSEDEPFQGIIHRVVNSNLLLVKFDDDFHSQHYPSRRYDISFSFNRVSLKRAHQALNSVSDSLFDNFLFPSCVSRNSSITTPAPTSTTCRLDAEISSTVRQISSIQSSPPYLIAGPMCASEAKAASHLRVPSRTGVVIREAVIQTLKTSPHYRILICSHSNSACDVLMRGLKKTIPKSQMFRANAAFREKEDVPADILSSSLYEEECFICPPLETLREFKVIFSTFVSCFRLHNEGLPVGHFSHIFMVDASFAIEPEAMVPLANFADKNTVVVVTGEVGSSPGWVRSDIGRRKGLKTSYFERLRKFSPYHSLSPSFITQLDLNREACLL</sequence>
<proteinExistence type="predicted"/>
<dbReference type="InterPro" id="IPR027417">
    <property type="entry name" value="P-loop_NTPase"/>
</dbReference>
<organism evidence="5 6">
    <name type="scientific">Morus notabilis</name>
    <dbReference type="NCBI Taxonomy" id="981085"/>
    <lineage>
        <taxon>Eukaryota</taxon>
        <taxon>Viridiplantae</taxon>
        <taxon>Streptophyta</taxon>
        <taxon>Embryophyta</taxon>
        <taxon>Tracheophyta</taxon>
        <taxon>Spermatophyta</taxon>
        <taxon>Magnoliopsida</taxon>
        <taxon>eudicotyledons</taxon>
        <taxon>Gunneridae</taxon>
        <taxon>Pentapetalae</taxon>
        <taxon>rosids</taxon>
        <taxon>fabids</taxon>
        <taxon>Rosales</taxon>
        <taxon>Moraceae</taxon>
        <taxon>Moreae</taxon>
        <taxon>Morus</taxon>
    </lineage>
</organism>
<dbReference type="GO" id="GO:0016787">
    <property type="term" value="F:hydrolase activity"/>
    <property type="evidence" value="ECO:0007669"/>
    <property type="project" value="UniProtKB-KW"/>
</dbReference>
<dbReference type="Gene3D" id="3.40.50.300">
    <property type="entry name" value="P-loop containing nucleotide triphosphate hydrolases"/>
    <property type="match status" value="1"/>
</dbReference>
<protein>
    <recommendedName>
        <fullName evidence="4">Helicase MOV-10-like beta-barrel domain-containing protein</fullName>
    </recommendedName>
</protein>
<feature type="region of interest" description="Disordered" evidence="3">
    <location>
        <begin position="108"/>
        <end position="177"/>
    </location>
</feature>
<feature type="compositionally biased region" description="Low complexity" evidence="3">
    <location>
        <begin position="122"/>
        <end position="142"/>
    </location>
</feature>
<evidence type="ECO:0000259" key="4">
    <source>
        <dbReference type="Pfam" id="PF21634"/>
    </source>
</evidence>
<feature type="compositionally biased region" description="Low complexity" evidence="3">
    <location>
        <begin position="163"/>
        <end position="174"/>
    </location>
</feature>
<evidence type="ECO:0000313" key="5">
    <source>
        <dbReference type="EMBL" id="EXB96402.1"/>
    </source>
</evidence>
<dbReference type="Pfam" id="PF21634">
    <property type="entry name" value="MOV-10_beta-barrel"/>
    <property type="match status" value="1"/>
</dbReference>
<gene>
    <name evidence="5" type="ORF">L484_023123</name>
</gene>
<feature type="domain" description="Helicase MOV-10-like beta-barrel" evidence="4">
    <location>
        <begin position="280"/>
        <end position="356"/>
    </location>
</feature>
<dbReference type="OrthoDB" id="6513042at2759"/>
<dbReference type="eggNOG" id="KOG1804">
    <property type="taxonomic scope" value="Eukaryota"/>
</dbReference>
<keyword evidence="6" id="KW-1185">Reference proteome</keyword>
<dbReference type="AlphaFoldDB" id="W9RLB4"/>
<keyword evidence="2" id="KW-0963">Cytoplasm</keyword>
<dbReference type="PANTHER" id="PTHR45418:SF5">
    <property type="entry name" value="BRCA2-INTERACTING PROTEIN-LIKE-RELATED"/>
    <property type="match status" value="1"/>
</dbReference>
<dbReference type="KEGG" id="mnt:21405899"/>
<evidence type="ECO:0000313" key="6">
    <source>
        <dbReference type="Proteomes" id="UP000030645"/>
    </source>
</evidence>
<evidence type="ECO:0000256" key="3">
    <source>
        <dbReference type="SAM" id="MobiDB-lite"/>
    </source>
</evidence>
<reference evidence="6" key="1">
    <citation type="submission" date="2013-01" db="EMBL/GenBank/DDBJ databases">
        <title>Draft Genome Sequence of a Mulberry Tree, Morus notabilis C.K. Schneid.</title>
        <authorList>
            <person name="He N."/>
            <person name="Zhao S."/>
        </authorList>
    </citation>
    <scope>NUCLEOTIDE SEQUENCE</scope>
</reference>
<name>W9RLB4_9ROSA</name>
<feature type="compositionally biased region" description="Low complexity" evidence="3">
    <location>
        <begin position="56"/>
        <end position="67"/>
    </location>
</feature>
<dbReference type="GO" id="GO:0004386">
    <property type="term" value="F:helicase activity"/>
    <property type="evidence" value="ECO:0007669"/>
    <property type="project" value="UniProtKB-KW"/>
</dbReference>
<dbReference type="GO" id="GO:0005524">
    <property type="term" value="F:ATP binding"/>
    <property type="evidence" value="ECO:0007669"/>
    <property type="project" value="UniProtKB-KW"/>
</dbReference>
<dbReference type="GO" id="GO:0005737">
    <property type="term" value="C:cytoplasm"/>
    <property type="evidence" value="ECO:0007669"/>
    <property type="project" value="UniProtKB-SubCell"/>
</dbReference>
<feature type="region of interest" description="Disordered" evidence="3">
    <location>
        <begin position="56"/>
        <end position="89"/>
    </location>
</feature>
<evidence type="ECO:0000256" key="2">
    <source>
        <dbReference type="ARBA" id="ARBA00022490"/>
    </source>
</evidence>
<dbReference type="PANTHER" id="PTHR45418">
    <property type="entry name" value="CANCER/TESTIS ANTIGEN 55"/>
    <property type="match status" value="1"/>
</dbReference>
<dbReference type="Proteomes" id="UP000030645">
    <property type="component" value="Unassembled WGS sequence"/>
</dbReference>
<dbReference type="STRING" id="981085.W9RLB4"/>
<dbReference type="EMBL" id="KE345239">
    <property type="protein sequence ID" value="EXB96402.1"/>
    <property type="molecule type" value="Genomic_DNA"/>
</dbReference>
<comment type="subcellular location">
    <subcellularLocation>
        <location evidence="1">Cytoplasm</location>
    </subcellularLocation>
</comment>
<feature type="compositionally biased region" description="Polar residues" evidence="3">
    <location>
        <begin position="68"/>
        <end position="88"/>
    </location>
</feature>
<evidence type="ECO:0000256" key="1">
    <source>
        <dbReference type="ARBA" id="ARBA00004496"/>
    </source>
</evidence>
<dbReference type="InterPro" id="IPR049080">
    <property type="entry name" value="MOV-10-like_beta-barrel"/>
</dbReference>
<accession>W9RLB4</accession>